<evidence type="ECO:0000313" key="3">
    <source>
        <dbReference type="EMBL" id="SDB02575.1"/>
    </source>
</evidence>
<dbReference type="PANTHER" id="PTHR13847">
    <property type="entry name" value="SARCOSINE DEHYDROGENASE-RELATED"/>
    <property type="match status" value="1"/>
</dbReference>
<evidence type="ECO:0000256" key="1">
    <source>
        <dbReference type="ARBA" id="ARBA00023002"/>
    </source>
</evidence>
<dbReference type="Proteomes" id="UP000199071">
    <property type="component" value="Unassembled WGS sequence"/>
</dbReference>
<dbReference type="Pfam" id="PF01266">
    <property type="entry name" value="DAO"/>
    <property type="match status" value="1"/>
</dbReference>
<dbReference type="SUPFAM" id="SSF51905">
    <property type="entry name" value="FAD/NAD(P)-binding domain"/>
    <property type="match status" value="1"/>
</dbReference>
<dbReference type="InterPro" id="IPR036188">
    <property type="entry name" value="FAD/NAD-bd_sf"/>
</dbReference>
<evidence type="ECO:0000259" key="2">
    <source>
        <dbReference type="Pfam" id="PF01266"/>
    </source>
</evidence>
<dbReference type="EMBL" id="FMXQ01000001">
    <property type="protein sequence ID" value="SDB02575.1"/>
    <property type="molecule type" value="Genomic_DNA"/>
</dbReference>
<proteinExistence type="predicted"/>
<gene>
    <name evidence="3" type="ORF">SAMN02982931_00085</name>
</gene>
<dbReference type="AlphaFoldDB" id="A0A1G6A2G4"/>
<dbReference type="InterPro" id="IPR006076">
    <property type="entry name" value="FAD-dep_OxRdtase"/>
</dbReference>
<feature type="domain" description="FAD dependent oxidoreductase" evidence="2">
    <location>
        <begin position="49"/>
        <end position="398"/>
    </location>
</feature>
<dbReference type="GO" id="GO:0005737">
    <property type="term" value="C:cytoplasm"/>
    <property type="evidence" value="ECO:0007669"/>
    <property type="project" value="TreeGrafter"/>
</dbReference>
<dbReference type="Gene3D" id="3.50.50.60">
    <property type="entry name" value="FAD/NAD(P)-binding domain"/>
    <property type="match status" value="1"/>
</dbReference>
<name>A0A1G6A2G4_9HYPH</name>
<keyword evidence="1" id="KW-0560">Oxidoreductase</keyword>
<sequence>MALRALPPFKGAFLMTTEDRDLRTGRTYWQSRPMPAVPHRPLTRDVKADVLVVGAGISGALVAEALSDHHRVIVVDKRGPVMGSTPASTALVEYEIDTPLIDLSKQIGRVKAERAWRRSHLALHALAARTRALGIAADTRRTDNLYLAGSLLDADGIAAEAQARRQAGIETLFLDRRTLADRFGIKRPAALLAFDDLALDPRRLTSGFLNAAIERGTRVYAPTEITDVESGSDGVTATTANGRTIRAGAIVFATGYELPRYVPKRRHQVMSTYAIATVRQKQKPLPEDCFIWEASDPYLYLRSTPDGRVICGGEDEEFSDDEARDALIPQKTEAIRRKLGKMLPHIDTTPDFAWAGAFGSTPTGLPSIGAVPGLKNAWAVLGFGGNGITYSRIAADIINAALSGKSDPDADLYAFARTRAVR</sequence>
<evidence type="ECO:0000313" key="4">
    <source>
        <dbReference type="Proteomes" id="UP000199071"/>
    </source>
</evidence>
<accession>A0A1G6A2G4</accession>
<protein>
    <submittedName>
        <fullName evidence="3">Glycine/D-amino acid oxidase</fullName>
    </submittedName>
</protein>
<organism evidence="3 4">
    <name type="scientific">Bauldia litoralis</name>
    <dbReference type="NCBI Taxonomy" id="665467"/>
    <lineage>
        <taxon>Bacteria</taxon>
        <taxon>Pseudomonadati</taxon>
        <taxon>Pseudomonadota</taxon>
        <taxon>Alphaproteobacteria</taxon>
        <taxon>Hyphomicrobiales</taxon>
        <taxon>Kaistiaceae</taxon>
        <taxon>Bauldia</taxon>
    </lineage>
</organism>
<dbReference type="GO" id="GO:0016491">
    <property type="term" value="F:oxidoreductase activity"/>
    <property type="evidence" value="ECO:0007669"/>
    <property type="project" value="UniProtKB-KW"/>
</dbReference>
<dbReference type="Gene3D" id="3.30.9.10">
    <property type="entry name" value="D-Amino Acid Oxidase, subunit A, domain 2"/>
    <property type="match status" value="1"/>
</dbReference>
<dbReference type="STRING" id="665467.SAMN02982931_00085"/>
<reference evidence="3 4" key="1">
    <citation type="submission" date="2016-10" db="EMBL/GenBank/DDBJ databases">
        <authorList>
            <person name="de Groot N.N."/>
        </authorList>
    </citation>
    <scope>NUCLEOTIDE SEQUENCE [LARGE SCALE GENOMIC DNA]</scope>
    <source>
        <strain evidence="3 4">ATCC 35022</strain>
    </source>
</reference>
<keyword evidence="4" id="KW-1185">Reference proteome</keyword>
<dbReference type="PANTHER" id="PTHR13847:SF201">
    <property type="entry name" value="PUTATIBE OXIDOREDUCTASE"/>
    <property type="match status" value="1"/>
</dbReference>